<dbReference type="OrthoDB" id="4593375at2"/>
<dbReference type="AlphaFoldDB" id="A0A1X0J6A6"/>
<keyword evidence="5" id="KW-1185">Reference proteome</keyword>
<evidence type="ECO:0000313" key="4">
    <source>
        <dbReference type="EMBL" id="ORB57296.1"/>
    </source>
</evidence>
<evidence type="ECO:0000259" key="3">
    <source>
        <dbReference type="Pfam" id="PF08237"/>
    </source>
</evidence>
<comment type="caution">
    <text evidence="4">The sequence shown here is derived from an EMBL/GenBank/DDBJ whole genome shotgun (WGS) entry which is preliminary data.</text>
</comment>
<feature type="domain" description="PE-PPE" evidence="3">
    <location>
        <begin position="90"/>
        <end position="312"/>
    </location>
</feature>
<feature type="region of interest" description="Disordered" evidence="1">
    <location>
        <begin position="331"/>
        <end position="385"/>
    </location>
</feature>
<protein>
    <recommendedName>
        <fullName evidence="3">PE-PPE domain-containing protein</fullName>
    </recommendedName>
</protein>
<dbReference type="Proteomes" id="UP000192534">
    <property type="component" value="Unassembled WGS sequence"/>
</dbReference>
<evidence type="ECO:0000313" key="5">
    <source>
        <dbReference type="Proteomes" id="UP000192534"/>
    </source>
</evidence>
<feature type="signal peptide" evidence="2">
    <location>
        <begin position="1"/>
        <end position="32"/>
    </location>
</feature>
<proteinExistence type="predicted"/>
<dbReference type="Pfam" id="PF08237">
    <property type="entry name" value="PE-PPE"/>
    <property type="match status" value="1"/>
</dbReference>
<organism evidence="4 5">
    <name type="scientific">Mycolicibacterium rhodesiae</name>
    <name type="common">Mycobacterium rhodesiae</name>
    <dbReference type="NCBI Taxonomy" id="36814"/>
    <lineage>
        <taxon>Bacteria</taxon>
        <taxon>Bacillati</taxon>
        <taxon>Actinomycetota</taxon>
        <taxon>Actinomycetes</taxon>
        <taxon>Mycobacteriales</taxon>
        <taxon>Mycobacteriaceae</taxon>
        <taxon>Mycolicibacterium</taxon>
    </lineage>
</organism>
<feature type="chain" id="PRO_5012574843" description="PE-PPE domain-containing protein" evidence="2">
    <location>
        <begin position="33"/>
        <end position="385"/>
    </location>
</feature>
<name>A0A1X0J6A6_MYCRH</name>
<gene>
    <name evidence="4" type="ORF">BST42_02565</name>
</gene>
<dbReference type="EMBL" id="MVIH01000001">
    <property type="protein sequence ID" value="ORB57296.1"/>
    <property type="molecule type" value="Genomic_DNA"/>
</dbReference>
<sequence>MKGLRLLRGAAITVLVSAVAAIGVCSAGRAQAQTRITVPGAGPLYYPDAVTHLPLGRLYFFGTPEAAGPPVSILDGYDLLNHQIGAKWFPGSTAQVVDYPASMGLLSFSLVAPGVDDAVAAGRGSLDDQIRSAVAGGDPVVVAALSEGTLVVNRELAHLATSPNAPPADLVSFTMYASPELGLADIYLRAGSWVPLMDYTAHDLADSQYDVSVVFHQYDFWGDPPDRPWNLLAMANSLAGMVYFHDATPLATPSDAVVVSQVTSSLGGTTTTYMLPAPTLPLLKPLQQLGVPKQAVEFLNSTLKPVVDAGYSRLNPGAGPYFSHGRLVLKPPATTTAPGGRGPRIAGPRGGFRSARVPTNGTGHSGVSGRATGRRVPGSSSRAAA</sequence>
<dbReference type="RefSeq" id="WP_083116965.1">
    <property type="nucleotide sequence ID" value="NZ_JACKUO010000039.1"/>
</dbReference>
<evidence type="ECO:0000256" key="2">
    <source>
        <dbReference type="SAM" id="SignalP"/>
    </source>
</evidence>
<reference evidence="4 5" key="1">
    <citation type="submission" date="2016-12" db="EMBL/GenBank/DDBJ databases">
        <title>The new phylogeny of genus Mycobacterium.</title>
        <authorList>
            <person name="Tortoli E."/>
            <person name="Trovato A."/>
            <person name="Cirillo D.M."/>
        </authorList>
    </citation>
    <scope>NUCLEOTIDE SEQUENCE [LARGE SCALE GENOMIC DNA]</scope>
    <source>
        <strain evidence="4 5">DSM 44223</strain>
    </source>
</reference>
<keyword evidence="2" id="KW-0732">Signal</keyword>
<accession>A0A1X0J6A6</accession>
<dbReference type="InterPro" id="IPR013228">
    <property type="entry name" value="PE-PPE_C"/>
</dbReference>
<evidence type="ECO:0000256" key="1">
    <source>
        <dbReference type="SAM" id="MobiDB-lite"/>
    </source>
</evidence>